<comment type="caution">
    <text evidence="3">The sequence shown here is derived from an EMBL/GenBank/DDBJ whole genome shotgun (WGS) entry which is preliminary data.</text>
</comment>
<feature type="compositionally biased region" description="Basic and acidic residues" evidence="1">
    <location>
        <begin position="374"/>
        <end position="383"/>
    </location>
</feature>
<protein>
    <submittedName>
        <fullName evidence="3">Relaxase/mobilization nuclease domain-containing protein</fullName>
    </submittedName>
</protein>
<evidence type="ECO:0000313" key="4">
    <source>
        <dbReference type="Proteomes" id="UP001597361"/>
    </source>
</evidence>
<dbReference type="Proteomes" id="UP001597361">
    <property type="component" value="Unassembled WGS sequence"/>
</dbReference>
<feature type="domain" description="MobA/VirD2-like nuclease" evidence="2">
    <location>
        <begin position="42"/>
        <end position="151"/>
    </location>
</feature>
<proteinExistence type="predicted"/>
<evidence type="ECO:0000313" key="3">
    <source>
        <dbReference type="EMBL" id="MFD2035438.1"/>
    </source>
</evidence>
<dbReference type="InterPro" id="IPR005094">
    <property type="entry name" value="Endonuclease_MobA/VirD2"/>
</dbReference>
<keyword evidence="4" id="KW-1185">Reference proteome</keyword>
<name>A0ABW4VN44_9BACT</name>
<feature type="region of interest" description="Disordered" evidence="1">
    <location>
        <begin position="364"/>
        <end position="383"/>
    </location>
</feature>
<reference evidence="4" key="1">
    <citation type="journal article" date="2019" name="Int. J. Syst. Evol. Microbiol.">
        <title>The Global Catalogue of Microorganisms (GCM) 10K type strain sequencing project: providing services to taxonomists for standard genome sequencing and annotation.</title>
        <authorList>
            <consortium name="The Broad Institute Genomics Platform"/>
            <consortium name="The Broad Institute Genome Sequencing Center for Infectious Disease"/>
            <person name="Wu L."/>
            <person name="Ma J."/>
        </authorList>
    </citation>
    <scope>NUCLEOTIDE SEQUENCE [LARGE SCALE GENOMIC DNA]</scope>
    <source>
        <strain evidence="4">CGMCC 1.15180</strain>
    </source>
</reference>
<sequence length="442" mass="49425">MVAKITTGKEIRGLILYNESKVQNRKAVLIHGQGFLGNIQKLSDIEKLARFQKRFGLNKRVKTNTLHISLNFSRKDQLDDGLLSFIAKDYMDRIGFGKQPYLVYRHDDTDHPHIHIVSTNIDQNGKRLETHNLGKGVSEIARREIELSLGLVRAESQQKEFLIFKPLEKLAYGKGETKSLIYNIVTEVLRSYHFESFPEFKAALAQFNVSASKVNATGKEFHGNGLVYSIIDKNGKPVSVPIKSSSLYGKPTYPKILKKASFNKGKINVDKQKAKEDLMLRIMEVQKSMALEAAGKGMLDLFLEGLSRKGIYLHLVYNKNGRLYGCTYVDNIARKVYKGSDLGKALGANGITKAFGLTANGNYPKGPVAQQKPMDGESGRLSDKDFPEKALHDTADATLKPYGLSALVGFFREILTPDYGVTQGNDPGNLKKKRKKKRKGRQ</sequence>
<dbReference type="Pfam" id="PF03432">
    <property type="entry name" value="Relaxase"/>
    <property type="match status" value="1"/>
</dbReference>
<evidence type="ECO:0000259" key="2">
    <source>
        <dbReference type="Pfam" id="PF03432"/>
    </source>
</evidence>
<feature type="compositionally biased region" description="Basic residues" evidence="1">
    <location>
        <begin position="430"/>
        <end position="442"/>
    </location>
</feature>
<accession>A0ABW4VN44</accession>
<feature type="region of interest" description="Disordered" evidence="1">
    <location>
        <begin position="418"/>
        <end position="442"/>
    </location>
</feature>
<evidence type="ECO:0000256" key="1">
    <source>
        <dbReference type="SAM" id="MobiDB-lite"/>
    </source>
</evidence>
<organism evidence="3 4">
    <name type="scientific">Belliella marina</name>
    <dbReference type="NCBI Taxonomy" id="1644146"/>
    <lineage>
        <taxon>Bacteria</taxon>
        <taxon>Pseudomonadati</taxon>
        <taxon>Bacteroidota</taxon>
        <taxon>Cytophagia</taxon>
        <taxon>Cytophagales</taxon>
        <taxon>Cyclobacteriaceae</taxon>
        <taxon>Belliella</taxon>
    </lineage>
</organism>
<dbReference type="RefSeq" id="WP_376886401.1">
    <property type="nucleotide sequence ID" value="NZ_JBHUHR010000031.1"/>
</dbReference>
<dbReference type="EMBL" id="JBHUHR010000031">
    <property type="protein sequence ID" value="MFD2035438.1"/>
    <property type="molecule type" value="Genomic_DNA"/>
</dbReference>
<gene>
    <name evidence="3" type="ORF">ACFSKL_11585</name>
</gene>